<dbReference type="Proteomes" id="UP000803884">
    <property type="component" value="Unassembled WGS sequence"/>
</dbReference>
<dbReference type="GeneID" id="96007175"/>
<evidence type="ECO:0000313" key="2">
    <source>
        <dbReference type="EMBL" id="KAL1585458.1"/>
    </source>
</evidence>
<protein>
    <submittedName>
        <fullName evidence="2">Uncharacterized protein</fullName>
    </submittedName>
</protein>
<gene>
    <name evidence="2" type="ORF">WHR41_05732</name>
</gene>
<dbReference type="RefSeq" id="XP_069228564.1">
    <property type="nucleotide sequence ID" value="XM_069374337.1"/>
</dbReference>
<organism evidence="2 3">
    <name type="scientific">Cladosporium halotolerans</name>
    <dbReference type="NCBI Taxonomy" id="1052096"/>
    <lineage>
        <taxon>Eukaryota</taxon>
        <taxon>Fungi</taxon>
        <taxon>Dikarya</taxon>
        <taxon>Ascomycota</taxon>
        <taxon>Pezizomycotina</taxon>
        <taxon>Dothideomycetes</taxon>
        <taxon>Dothideomycetidae</taxon>
        <taxon>Cladosporiales</taxon>
        <taxon>Cladosporiaceae</taxon>
        <taxon>Cladosporium</taxon>
    </lineage>
</organism>
<comment type="caution">
    <text evidence="2">The sequence shown here is derived from an EMBL/GenBank/DDBJ whole genome shotgun (WGS) entry which is preliminary data.</text>
</comment>
<keyword evidence="3" id="KW-1185">Reference proteome</keyword>
<feature type="region of interest" description="Disordered" evidence="1">
    <location>
        <begin position="445"/>
        <end position="566"/>
    </location>
</feature>
<dbReference type="AlphaFoldDB" id="A0AB34KK32"/>
<feature type="compositionally biased region" description="Polar residues" evidence="1">
    <location>
        <begin position="522"/>
        <end position="549"/>
    </location>
</feature>
<feature type="compositionally biased region" description="Polar residues" evidence="1">
    <location>
        <begin position="461"/>
        <end position="470"/>
    </location>
</feature>
<sequence>MGNQPRDLVRESLGLNERLLTEDENKKDPRALRALASLQPTPEQIASLELASSVGPNFLGRTASLTRGESFGWYHRKSNGFTAQDLLLPSADTRDNYRSHDHLTDLSQAELVYMIGHHLQWMDLRGDELLSYSKDPLFLVVHALRRYHEKQGNVTIQFLDRRKAKTVTGEPVAFYNALDLYTIFEVPRSSHWGQSNMVRLHPRKFTQEFLTHGPVLYDDDVFKQARIEDLIQDGLYDIFPEFHAPADHKRAGLYTLQVVMRRVGFPARAARNGEVYPPIYSYVECPTTFPITIELLEKVRRVTLHFHKVVGGQVGVEPPLHAFICFLTFQKRKSAEPSFMEWIRRRYTAQDVLELYTDTNGKPLAGFTTVADNLPGYKQYLDLIRDCIAVFSLPALPDNHVETGHVFQGTMSQSYAYEEVDNKWQREDVKSEYWCPTMNALRLDSSRRRRKAKAEAKKTLTGAQPATSASLVPASGSPEPLGDADNDVEEAEESSAPRLVEDAEDEGDSIFEVLRRSRQQHENALQDTRSPRQNLGNHDNESEPVTNSAGAFRPLQGASDAAMAPF</sequence>
<name>A0AB34KK32_9PEZI</name>
<accession>A0AB34KK32</accession>
<evidence type="ECO:0000313" key="3">
    <source>
        <dbReference type="Proteomes" id="UP000803884"/>
    </source>
</evidence>
<evidence type="ECO:0000256" key="1">
    <source>
        <dbReference type="SAM" id="MobiDB-lite"/>
    </source>
</evidence>
<proteinExistence type="predicted"/>
<feature type="compositionally biased region" description="Acidic residues" evidence="1">
    <location>
        <begin position="482"/>
        <end position="493"/>
    </location>
</feature>
<reference evidence="2 3" key="1">
    <citation type="journal article" date="2020" name="Microbiol. Resour. Announc.">
        <title>Draft Genome Sequence of a Cladosporium Species Isolated from the Mesophotic Ascidian Didemnum maculosum.</title>
        <authorList>
            <person name="Gioti A."/>
            <person name="Siaperas R."/>
            <person name="Nikolaivits E."/>
            <person name="Le Goff G."/>
            <person name="Ouazzani J."/>
            <person name="Kotoulas G."/>
            <person name="Topakas E."/>
        </authorList>
    </citation>
    <scope>NUCLEOTIDE SEQUENCE [LARGE SCALE GENOMIC DNA]</scope>
    <source>
        <strain evidence="2 3">TM138-S3</strain>
    </source>
</reference>
<dbReference type="EMBL" id="JAAQHG020000019">
    <property type="protein sequence ID" value="KAL1585458.1"/>
    <property type="molecule type" value="Genomic_DNA"/>
</dbReference>